<gene>
    <name evidence="1" type="ORF">S01H1_02034</name>
</gene>
<organism evidence="1">
    <name type="scientific">marine sediment metagenome</name>
    <dbReference type="NCBI Taxonomy" id="412755"/>
    <lineage>
        <taxon>unclassified sequences</taxon>
        <taxon>metagenomes</taxon>
        <taxon>ecological metagenomes</taxon>
    </lineage>
</organism>
<dbReference type="EMBL" id="BARS01000940">
    <property type="protein sequence ID" value="GAF84326.1"/>
    <property type="molecule type" value="Genomic_DNA"/>
</dbReference>
<dbReference type="AlphaFoldDB" id="X0TAG9"/>
<comment type="caution">
    <text evidence="1">The sequence shown here is derived from an EMBL/GenBank/DDBJ whole genome shotgun (WGS) entry which is preliminary data.</text>
</comment>
<name>X0TAG9_9ZZZZ</name>
<proteinExistence type="predicted"/>
<accession>X0TAG9</accession>
<reference evidence="1" key="1">
    <citation type="journal article" date="2014" name="Front. Microbiol.">
        <title>High frequency of phylogenetically diverse reductive dehalogenase-homologous genes in deep subseafloor sedimentary metagenomes.</title>
        <authorList>
            <person name="Kawai M."/>
            <person name="Futagami T."/>
            <person name="Toyoda A."/>
            <person name="Takaki Y."/>
            <person name="Nishi S."/>
            <person name="Hori S."/>
            <person name="Arai W."/>
            <person name="Tsubouchi T."/>
            <person name="Morono Y."/>
            <person name="Uchiyama I."/>
            <person name="Ito T."/>
            <person name="Fujiyama A."/>
            <person name="Inagaki F."/>
            <person name="Takami H."/>
        </authorList>
    </citation>
    <scope>NUCLEOTIDE SEQUENCE</scope>
    <source>
        <strain evidence="1">Expedition CK06-06</strain>
    </source>
</reference>
<sequence length="64" mass="7345">MIAEQVSEFGFILPGKVLEYVFLEVQAPGYEQWEVGFRYQLSRSRTYPLQVNLEPKPATPTPQA</sequence>
<evidence type="ECO:0000313" key="1">
    <source>
        <dbReference type="EMBL" id="GAF84326.1"/>
    </source>
</evidence>
<protein>
    <submittedName>
        <fullName evidence="1">Uncharacterized protein</fullName>
    </submittedName>
</protein>